<dbReference type="SUPFAM" id="SSF47616">
    <property type="entry name" value="GST C-terminal domain-like"/>
    <property type="match status" value="1"/>
</dbReference>
<evidence type="ECO:0000259" key="1">
    <source>
        <dbReference type="PROSITE" id="PS50404"/>
    </source>
</evidence>
<dbReference type="RefSeq" id="WP_007020613.1">
    <property type="nucleotide sequence ID" value="NZ_CH724125.1"/>
</dbReference>
<name>A0A7U8C696_NEPCE</name>
<evidence type="ECO:0000313" key="4">
    <source>
        <dbReference type="Proteomes" id="UP000002171"/>
    </source>
</evidence>
<dbReference type="Gene3D" id="1.20.1050.10">
    <property type="match status" value="1"/>
</dbReference>
<feature type="domain" description="GST N-terminal" evidence="1">
    <location>
        <begin position="1"/>
        <end position="74"/>
    </location>
</feature>
<dbReference type="SFLD" id="SFLDG00358">
    <property type="entry name" value="Main_(cytGST)"/>
    <property type="match status" value="1"/>
</dbReference>
<dbReference type="InterPro" id="IPR036282">
    <property type="entry name" value="Glutathione-S-Trfase_C_sf"/>
</dbReference>
<proteinExistence type="predicted"/>
<dbReference type="Proteomes" id="UP000002171">
    <property type="component" value="Unassembled WGS sequence"/>
</dbReference>
<dbReference type="PROSITE" id="PS50405">
    <property type="entry name" value="GST_CTER"/>
    <property type="match status" value="1"/>
</dbReference>
<accession>A0A7U8C696</accession>
<dbReference type="Pfam" id="PF02798">
    <property type="entry name" value="GST_N"/>
    <property type="match status" value="1"/>
</dbReference>
<comment type="caution">
    <text evidence="3">The sequence shown here is derived from an EMBL/GenBank/DDBJ whole genome shotgun (WGS) entry which is preliminary data.</text>
</comment>
<dbReference type="Gene3D" id="3.40.30.10">
    <property type="entry name" value="Glutaredoxin"/>
    <property type="match status" value="1"/>
</dbReference>
<evidence type="ECO:0000313" key="3">
    <source>
        <dbReference type="EMBL" id="EAR62303.1"/>
    </source>
</evidence>
<keyword evidence="4" id="KW-1185">Reference proteome</keyword>
<dbReference type="InterPro" id="IPR036249">
    <property type="entry name" value="Thioredoxin-like_sf"/>
</dbReference>
<dbReference type="GO" id="GO:0016740">
    <property type="term" value="F:transferase activity"/>
    <property type="evidence" value="ECO:0007669"/>
    <property type="project" value="UniProtKB-KW"/>
</dbReference>
<dbReference type="InterPro" id="IPR010987">
    <property type="entry name" value="Glutathione-S-Trfase_C-like"/>
</dbReference>
<sequence length="201" mass="22384">MYTLYYLPNACSLATLTVLLEMDESVSLINKNKVTDFSVINPVGNVPVLIDEGKTLTEGAAIMLYLLGSKTNQLFPQDKSDQQKAIQNIMFANATMHPAYGRLFFITQNMTEGPEKDMALIAAANAINTLWESVEAQLENRNYLGGESVSAADIMLAVYSRWGEYFPVEIKLGTRTTAMLNRVIERPTFKQALLMEAENDN</sequence>
<dbReference type="InterPro" id="IPR004045">
    <property type="entry name" value="Glutathione_S-Trfase_N"/>
</dbReference>
<keyword evidence="3" id="KW-0808">Transferase</keyword>
<dbReference type="OrthoDB" id="5740960at2"/>
<dbReference type="CDD" id="cd03057">
    <property type="entry name" value="GST_N_Beta"/>
    <property type="match status" value="1"/>
</dbReference>
<dbReference type="PANTHER" id="PTHR44051:SF8">
    <property type="entry name" value="GLUTATHIONE S-TRANSFERASE GSTA"/>
    <property type="match status" value="1"/>
</dbReference>
<feature type="domain" description="GST C-terminal" evidence="2">
    <location>
        <begin position="78"/>
        <end position="201"/>
    </location>
</feature>
<reference evidence="3 4" key="1">
    <citation type="submission" date="2006-02" db="EMBL/GenBank/DDBJ databases">
        <authorList>
            <person name="Pinhassi J."/>
            <person name="Pedros-Alio C."/>
            <person name="Ferriera S."/>
            <person name="Johnson J."/>
            <person name="Kravitz S."/>
            <person name="Halpern A."/>
            <person name="Remington K."/>
            <person name="Beeson K."/>
            <person name="Tran B."/>
            <person name="Rogers Y.-H."/>
            <person name="Friedman R."/>
            <person name="Venter J.C."/>
        </authorList>
    </citation>
    <scope>NUCLEOTIDE SEQUENCE [LARGE SCALE GENOMIC DNA]</scope>
    <source>
        <strain evidence="3 4">MED92</strain>
    </source>
</reference>
<evidence type="ECO:0000259" key="2">
    <source>
        <dbReference type="PROSITE" id="PS50405"/>
    </source>
</evidence>
<dbReference type="AlphaFoldDB" id="A0A7U8C696"/>
<dbReference type="EMBL" id="AAOW01000003">
    <property type="protein sequence ID" value="EAR62303.1"/>
    <property type="molecule type" value="Genomic_DNA"/>
</dbReference>
<organism evidence="3 4">
    <name type="scientific">Neptuniibacter caesariensis</name>
    <dbReference type="NCBI Taxonomy" id="207954"/>
    <lineage>
        <taxon>Bacteria</taxon>
        <taxon>Pseudomonadati</taxon>
        <taxon>Pseudomonadota</taxon>
        <taxon>Gammaproteobacteria</taxon>
        <taxon>Oceanospirillales</taxon>
        <taxon>Oceanospirillaceae</taxon>
        <taxon>Neptuniibacter</taxon>
    </lineage>
</organism>
<dbReference type="PANTHER" id="PTHR44051">
    <property type="entry name" value="GLUTATHIONE S-TRANSFERASE-RELATED"/>
    <property type="match status" value="1"/>
</dbReference>
<dbReference type="InterPro" id="IPR040079">
    <property type="entry name" value="Glutathione_S-Trfase"/>
</dbReference>
<dbReference type="SUPFAM" id="SSF52833">
    <property type="entry name" value="Thioredoxin-like"/>
    <property type="match status" value="1"/>
</dbReference>
<dbReference type="PROSITE" id="PS50404">
    <property type="entry name" value="GST_NTER"/>
    <property type="match status" value="1"/>
</dbReference>
<protein>
    <submittedName>
        <fullName evidence="3">Putative glutathione S-transferase</fullName>
    </submittedName>
</protein>
<gene>
    <name evidence="3" type="ORF">MED92_14738</name>
</gene>
<dbReference type="SFLD" id="SFLDS00019">
    <property type="entry name" value="Glutathione_Transferase_(cytos"/>
    <property type="match status" value="1"/>
</dbReference>